<organism evidence="5 6">
    <name type="scientific">Chitinophaga rupis</name>
    <dbReference type="NCBI Taxonomy" id="573321"/>
    <lineage>
        <taxon>Bacteria</taxon>
        <taxon>Pseudomonadati</taxon>
        <taxon>Bacteroidota</taxon>
        <taxon>Chitinophagia</taxon>
        <taxon>Chitinophagales</taxon>
        <taxon>Chitinophagaceae</taxon>
        <taxon>Chitinophaga</taxon>
    </lineage>
</organism>
<feature type="binding site" evidence="3">
    <location>
        <position position="247"/>
    </location>
    <ligand>
        <name>a divalent metal cation</name>
        <dbReference type="ChEBI" id="CHEBI:60240"/>
    </ligand>
</feature>
<dbReference type="RefSeq" id="WP_202909208.1">
    <property type="nucleotide sequence ID" value="NZ_FOBB01000002.1"/>
</dbReference>
<dbReference type="InterPro" id="IPR051262">
    <property type="entry name" value="SMP-30/CGR1_Lactonase"/>
</dbReference>
<keyword evidence="3" id="KW-0479">Metal-binding</keyword>
<comment type="cofactor">
    <cofactor evidence="3">
        <name>Zn(2+)</name>
        <dbReference type="ChEBI" id="CHEBI:29105"/>
    </cofactor>
    <text evidence="3">Binds 1 divalent metal cation per subunit.</text>
</comment>
<name>A0A1H7S368_9BACT</name>
<feature type="domain" description="SMP-30/Gluconolactonase/LRE-like region" evidence="4">
    <location>
        <begin position="33"/>
        <end position="301"/>
    </location>
</feature>
<keyword evidence="3" id="KW-0862">Zinc</keyword>
<feature type="binding site" evidence="3">
    <location>
        <position position="35"/>
    </location>
    <ligand>
        <name>a divalent metal cation</name>
        <dbReference type="ChEBI" id="CHEBI:60240"/>
    </ligand>
</feature>
<sequence>MRTIGTIEQADSSLDSILHKDAPIEIIAEGFDWSEGPLWIPAHNMLLFSDIPKNKVCKWTADKGLETYLTPSGYTGTTPRGGEVGSNALILDLQGRLVLCQHGDRRMARMDAPLDKPAPKFISLADNYGGKKFNSPNDAIIRSNGDLFFTDPPYGMEKQNEDPARELPFHGVFKVAADGKVTLLTDSLTRPNGLALTPDEKTLIVANSDPNKAIWYMFDLAENDSLVNPRILRDVTAEGKKEGGSPDGFKIDRKGNIFATGPGGVWIFNSSGKLLGKIKVPVATSNCALAEDDTVLYITASKYVLRVKMR</sequence>
<evidence type="ECO:0000256" key="2">
    <source>
        <dbReference type="PIRSR" id="PIRSR605511-1"/>
    </source>
</evidence>
<dbReference type="STRING" id="573321.SAMN04488505_102785"/>
<dbReference type="Gene3D" id="2.120.10.30">
    <property type="entry name" value="TolB, C-terminal domain"/>
    <property type="match status" value="1"/>
</dbReference>
<dbReference type="SUPFAM" id="SSF63829">
    <property type="entry name" value="Calcium-dependent phosphotriesterase"/>
    <property type="match status" value="1"/>
</dbReference>
<dbReference type="GO" id="GO:0046872">
    <property type="term" value="F:metal ion binding"/>
    <property type="evidence" value="ECO:0007669"/>
    <property type="project" value="UniProtKB-KW"/>
</dbReference>
<dbReference type="PANTHER" id="PTHR47572:SF4">
    <property type="entry name" value="LACTONASE DRP35"/>
    <property type="match status" value="1"/>
</dbReference>
<dbReference type="GO" id="GO:0016787">
    <property type="term" value="F:hydrolase activity"/>
    <property type="evidence" value="ECO:0007669"/>
    <property type="project" value="UniProtKB-KW"/>
</dbReference>
<proteinExistence type="predicted"/>
<evidence type="ECO:0000313" key="6">
    <source>
        <dbReference type="Proteomes" id="UP000198984"/>
    </source>
</evidence>
<keyword evidence="6" id="KW-1185">Reference proteome</keyword>
<feature type="binding site" evidence="3">
    <location>
        <position position="192"/>
    </location>
    <ligand>
        <name>a divalent metal cation</name>
        <dbReference type="ChEBI" id="CHEBI:60240"/>
    </ligand>
</feature>
<evidence type="ECO:0000313" key="5">
    <source>
        <dbReference type="EMBL" id="SEL66007.1"/>
    </source>
</evidence>
<evidence type="ECO:0000256" key="3">
    <source>
        <dbReference type="PIRSR" id="PIRSR605511-2"/>
    </source>
</evidence>
<evidence type="ECO:0000256" key="1">
    <source>
        <dbReference type="ARBA" id="ARBA00022801"/>
    </source>
</evidence>
<dbReference type="Pfam" id="PF08450">
    <property type="entry name" value="SGL"/>
    <property type="match status" value="1"/>
</dbReference>
<dbReference type="PANTHER" id="PTHR47572">
    <property type="entry name" value="LIPOPROTEIN-RELATED"/>
    <property type="match status" value="1"/>
</dbReference>
<reference evidence="5 6" key="1">
    <citation type="submission" date="2016-10" db="EMBL/GenBank/DDBJ databases">
        <authorList>
            <person name="de Groot N.N."/>
        </authorList>
    </citation>
    <scope>NUCLEOTIDE SEQUENCE [LARGE SCALE GENOMIC DNA]</scope>
    <source>
        <strain evidence="5 6">DSM 21039</strain>
    </source>
</reference>
<dbReference type="Proteomes" id="UP000198984">
    <property type="component" value="Unassembled WGS sequence"/>
</dbReference>
<dbReference type="InterPro" id="IPR005511">
    <property type="entry name" value="SMP-30"/>
</dbReference>
<dbReference type="PRINTS" id="PR01790">
    <property type="entry name" value="SMP30FAMILY"/>
</dbReference>
<keyword evidence="1" id="KW-0378">Hydrolase</keyword>
<evidence type="ECO:0000259" key="4">
    <source>
        <dbReference type="Pfam" id="PF08450"/>
    </source>
</evidence>
<accession>A0A1H7S368</accession>
<feature type="binding site" evidence="3">
    <location>
        <position position="137"/>
    </location>
    <ligand>
        <name>substrate</name>
    </ligand>
</feature>
<protein>
    <submittedName>
        <fullName evidence="5">Gluconolactonase</fullName>
    </submittedName>
</protein>
<dbReference type="EMBL" id="FOBB01000002">
    <property type="protein sequence ID" value="SEL66007.1"/>
    <property type="molecule type" value="Genomic_DNA"/>
</dbReference>
<feature type="active site" description="Proton donor/acceptor" evidence="2">
    <location>
        <position position="247"/>
    </location>
</feature>
<gene>
    <name evidence="5" type="ORF">SAMN04488505_102785</name>
</gene>
<dbReference type="AlphaFoldDB" id="A0A1H7S368"/>
<dbReference type="InterPro" id="IPR013658">
    <property type="entry name" value="SGL"/>
</dbReference>
<dbReference type="InterPro" id="IPR011042">
    <property type="entry name" value="6-blade_b-propeller_TolB-like"/>
</dbReference>